<dbReference type="SUPFAM" id="SSF49764">
    <property type="entry name" value="HSP20-like chaperones"/>
    <property type="match status" value="1"/>
</dbReference>
<keyword evidence="2" id="KW-0346">Stress response</keyword>
<accession>T1BA46</accession>
<dbReference type="InterPro" id="IPR002068">
    <property type="entry name" value="A-crystallin/Hsp20_dom"/>
</dbReference>
<dbReference type="Pfam" id="PF00011">
    <property type="entry name" value="HSP20"/>
    <property type="match status" value="1"/>
</dbReference>
<dbReference type="PROSITE" id="PS01031">
    <property type="entry name" value="SHSP"/>
    <property type="match status" value="1"/>
</dbReference>
<dbReference type="Gene3D" id="2.60.40.790">
    <property type="match status" value="1"/>
</dbReference>
<reference evidence="2" key="2">
    <citation type="journal article" date="2014" name="ISME J.">
        <title>Microbial stratification in low pH oxic and suboxic macroscopic growths along an acid mine drainage.</title>
        <authorList>
            <person name="Mendez-Garcia C."/>
            <person name="Mesa V."/>
            <person name="Sprenger R.R."/>
            <person name="Richter M."/>
            <person name="Diez M.S."/>
            <person name="Solano J."/>
            <person name="Bargiela R."/>
            <person name="Golyshina O.V."/>
            <person name="Manteca A."/>
            <person name="Ramos J.L."/>
            <person name="Gallego J.R."/>
            <person name="Llorente I."/>
            <person name="Martins Dos Santos V.A."/>
            <person name="Jensen O.N."/>
            <person name="Pelaez A.I."/>
            <person name="Sanchez J."/>
            <person name="Ferrer M."/>
        </authorList>
    </citation>
    <scope>NUCLEOTIDE SEQUENCE</scope>
</reference>
<reference evidence="2" key="1">
    <citation type="submission" date="2013-08" db="EMBL/GenBank/DDBJ databases">
        <authorList>
            <person name="Mendez C."/>
            <person name="Richter M."/>
            <person name="Ferrer M."/>
            <person name="Sanchez J."/>
        </authorList>
    </citation>
    <scope>NUCLEOTIDE SEQUENCE</scope>
</reference>
<dbReference type="AlphaFoldDB" id="T1BA46"/>
<comment type="caution">
    <text evidence="2">The sequence shown here is derived from an EMBL/GenBank/DDBJ whole genome shotgun (WGS) entry which is preliminary data.</text>
</comment>
<name>T1BA46_9ZZZZ</name>
<sequence length="162" mass="18626">MAVRDLIPRMRSRTSVSRGEGINPLVAFHEEMNRLFDDFWRDFDGIGTSLMPSSGFPRVEVIETERDVKVEAELPGMEEKDVEVLLHNGVLTIRGERQSESEDKHRRVSERYYGQFERRVVLPAEVDGEKVTATFHKGVLTVTLPKTARELEDIKRIRVSSK</sequence>
<protein>
    <submittedName>
        <fullName evidence="2">Heat shock protein Hsp20</fullName>
    </submittedName>
</protein>
<dbReference type="InterPro" id="IPR031107">
    <property type="entry name" value="Small_HSP"/>
</dbReference>
<dbReference type="InterPro" id="IPR008978">
    <property type="entry name" value="HSP20-like_chaperone"/>
</dbReference>
<gene>
    <name evidence="2" type="ORF">B1A_06646</name>
</gene>
<evidence type="ECO:0000313" key="2">
    <source>
        <dbReference type="EMBL" id="EQD69781.1"/>
    </source>
</evidence>
<proteinExistence type="predicted"/>
<dbReference type="EMBL" id="AUZX01004818">
    <property type="protein sequence ID" value="EQD69781.1"/>
    <property type="molecule type" value="Genomic_DNA"/>
</dbReference>
<dbReference type="CDD" id="cd06464">
    <property type="entry name" value="ACD_sHsps-like"/>
    <property type="match status" value="1"/>
</dbReference>
<dbReference type="PANTHER" id="PTHR11527">
    <property type="entry name" value="HEAT-SHOCK PROTEIN 20 FAMILY MEMBER"/>
    <property type="match status" value="1"/>
</dbReference>
<organism evidence="2">
    <name type="scientific">mine drainage metagenome</name>
    <dbReference type="NCBI Taxonomy" id="410659"/>
    <lineage>
        <taxon>unclassified sequences</taxon>
        <taxon>metagenomes</taxon>
        <taxon>ecological metagenomes</taxon>
    </lineage>
</organism>
<evidence type="ECO:0000259" key="1">
    <source>
        <dbReference type="PROSITE" id="PS01031"/>
    </source>
</evidence>
<feature type="domain" description="SHSP" evidence="1">
    <location>
        <begin position="50"/>
        <end position="162"/>
    </location>
</feature>